<evidence type="ECO:0000256" key="2">
    <source>
        <dbReference type="SAM" id="MobiDB-lite"/>
    </source>
</evidence>
<evidence type="ECO:0000256" key="3">
    <source>
        <dbReference type="SAM" id="Phobius"/>
    </source>
</evidence>
<dbReference type="Proteomes" id="UP000693970">
    <property type="component" value="Unassembled WGS sequence"/>
</dbReference>
<proteinExistence type="predicted"/>
<reference evidence="4" key="1">
    <citation type="journal article" date="2021" name="Sci. Rep.">
        <title>Diploid genomic architecture of Nitzschia inconspicua, an elite biomass production diatom.</title>
        <authorList>
            <person name="Oliver A."/>
            <person name="Podell S."/>
            <person name="Pinowska A."/>
            <person name="Traller J.C."/>
            <person name="Smith S.R."/>
            <person name="McClure R."/>
            <person name="Beliaev A."/>
            <person name="Bohutskyi P."/>
            <person name="Hill E.A."/>
            <person name="Rabines A."/>
            <person name="Zheng H."/>
            <person name="Allen L.Z."/>
            <person name="Kuo A."/>
            <person name="Grigoriev I.V."/>
            <person name="Allen A.E."/>
            <person name="Hazlebeck D."/>
            <person name="Allen E.E."/>
        </authorList>
    </citation>
    <scope>NUCLEOTIDE SEQUENCE</scope>
    <source>
        <strain evidence="4">Hildebrandi</strain>
    </source>
</reference>
<accession>A0A9K3L3V4</accession>
<gene>
    <name evidence="4" type="ORF">IV203_004145</name>
</gene>
<protein>
    <submittedName>
        <fullName evidence="4">Uncharacterized protein</fullName>
    </submittedName>
</protein>
<evidence type="ECO:0000313" key="4">
    <source>
        <dbReference type="EMBL" id="KAG7354789.1"/>
    </source>
</evidence>
<sequence>MKQQEQYGSMSDDTIADEETALVSRDDPQEDLYSPPPASSKKYRKSLLVVLATIAVFAFLALSGASPLQATASAKGDVAGGPPMFDWKAYGANIKKYWADKKAEWSAQKVDLAAKNATKAESKEAGKSFWNSTMPDFSDVLNTTKEAERQQKEAETKANEAAIAEAMAEVEAQRTKKGSK</sequence>
<keyword evidence="3" id="KW-0472">Membrane</keyword>
<dbReference type="EMBL" id="JAGRRH010000016">
    <property type="protein sequence ID" value="KAG7354789.1"/>
    <property type="molecule type" value="Genomic_DNA"/>
</dbReference>
<feature type="transmembrane region" description="Helical" evidence="3">
    <location>
        <begin position="47"/>
        <end position="65"/>
    </location>
</feature>
<dbReference type="AlphaFoldDB" id="A0A9K3L3V4"/>
<keyword evidence="3" id="KW-1133">Transmembrane helix</keyword>
<keyword evidence="5" id="KW-1185">Reference proteome</keyword>
<name>A0A9K3L3V4_9STRA</name>
<reference evidence="4" key="2">
    <citation type="submission" date="2021-04" db="EMBL/GenBank/DDBJ databases">
        <authorList>
            <person name="Podell S."/>
        </authorList>
    </citation>
    <scope>NUCLEOTIDE SEQUENCE</scope>
    <source>
        <strain evidence="4">Hildebrandi</strain>
    </source>
</reference>
<feature type="coiled-coil region" evidence="1">
    <location>
        <begin position="140"/>
        <end position="167"/>
    </location>
</feature>
<keyword evidence="1" id="KW-0175">Coiled coil</keyword>
<comment type="caution">
    <text evidence="4">The sequence shown here is derived from an EMBL/GenBank/DDBJ whole genome shotgun (WGS) entry which is preliminary data.</text>
</comment>
<evidence type="ECO:0000256" key="1">
    <source>
        <dbReference type="SAM" id="Coils"/>
    </source>
</evidence>
<keyword evidence="3" id="KW-0812">Transmembrane</keyword>
<feature type="compositionally biased region" description="Polar residues" evidence="2">
    <location>
        <begin position="1"/>
        <end position="12"/>
    </location>
</feature>
<organism evidence="4 5">
    <name type="scientific">Nitzschia inconspicua</name>
    <dbReference type="NCBI Taxonomy" id="303405"/>
    <lineage>
        <taxon>Eukaryota</taxon>
        <taxon>Sar</taxon>
        <taxon>Stramenopiles</taxon>
        <taxon>Ochrophyta</taxon>
        <taxon>Bacillariophyta</taxon>
        <taxon>Bacillariophyceae</taxon>
        <taxon>Bacillariophycidae</taxon>
        <taxon>Bacillariales</taxon>
        <taxon>Bacillariaceae</taxon>
        <taxon>Nitzschia</taxon>
    </lineage>
</organism>
<evidence type="ECO:0000313" key="5">
    <source>
        <dbReference type="Proteomes" id="UP000693970"/>
    </source>
</evidence>
<feature type="region of interest" description="Disordered" evidence="2">
    <location>
        <begin position="1"/>
        <end position="40"/>
    </location>
</feature>